<dbReference type="Gramene" id="OE9A081546T1">
    <property type="protein sequence ID" value="OE9A081546C1"/>
    <property type="gene ID" value="OE9A081546"/>
</dbReference>
<proteinExistence type="predicted"/>
<accession>A0A8S0VG65</accession>
<dbReference type="PANTHER" id="PTHR12192">
    <property type="entry name" value="CATION TRANSPORT PROTEIN CHAC-RELATED"/>
    <property type="match status" value="1"/>
</dbReference>
<reference evidence="2 3" key="1">
    <citation type="submission" date="2019-12" db="EMBL/GenBank/DDBJ databases">
        <authorList>
            <person name="Alioto T."/>
            <person name="Alioto T."/>
            <person name="Gomez Garrido J."/>
        </authorList>
    </citation>
    <scope>NUCLEOTIDE SEQUENCE [LARGE SCALE GENOMIC DNA]</scope>
</reference>
<dbReference type="PANTHER" id="PTHR12192:SF19">
    <property type="entry name" value="GAMMA-GLUTAMYLCYCLOTRANSFERASE 2-2"/>
    <property type="match status" value="1"/>
</dbReference>
<sequence length="202" mass="22154">TTLKRSGLFFLLNSEHLSANLAKLWASSNGQSDIARSSISRKASDPDVQGALAWSGGGKAGQCQFQVQFRTSAAEIELVICSKLLKKIGFRHYRLTSTQDKDSNNYYLGLVPLEDIARQIATTNGPWGNNRDYIFLLEKAMFDIGHEDESIIDLANEVRKVLGIVGGMSKEKLSPCSTLMSHMASSSPLKLQPVPEAIGMDY</sequence>
<gene>
    <name evidence="2" type="ORF">OLEA9_A081546</name>
</gene>
<keyword evidence="3" id="KW-1185">Reference proteome</keyword>
<dbReference type="AlphaFoldDB" id="A0A8S0VG65"/>
<keyword evidence="1" id="KW-0456">Lyase</keyword>
<evidence type="ECO:0000313" key="3">
    <source>
        <dbReference type="Proteomes" id="UP000594638"/>
    </source>
</evidence>
<feature type="non-terminal residue" evidence="2">
    <location>
        <position position="1"/>
    </location>
</feature>
<dbReference type="OrthoDB" id="1933483at2759"/>
<dbReference type="EMBL" id="CACTIH010009404">
    <property type="protein sequence ID" value="CAA3030914.1"/>
    <property type="molecule type" value="Genomic_DNA"/>
</dbReference>
<dbReference type="GO" id="GO:0005737">
    <property type="term" value="C:cytoplasm"/>
    <property type="evidence" value="ECO:0007669"/>
    <property type="project" value="TreeGrafter"/>
</dbReference>
<name>A0A8S0VG65_OLEEU</name>
<evidence type="ECO:0000313" key="2">
    <source>
        <dbReference type="EMBL" id="CAA3030914.1"/>
    </source>
</evidence>
<dbReference type="InterPro" id="IPR006840">
    <property type="entry name" value="ChaC"/>
</dbReference>
<dbReference type="Proteomes" id="UP000594638">
    <property type="component" value="Unassembled WGS sequence"/>
</dbReference>
<dbReference type="Pfam" id="PF04752">
    <property type="entry name" value="ChaC"/>
    <property type="match status" value="1"/>
</dbReference>
<protein>
    <submittedName>
        <fullName evidence="2">Gamma-glutamylcyclotransferase 2-1-like</fullName>
    </submittedName>
</protein>
<evidence type="ECO:0000256" key="1">
    <source>
        <dbReference type="ARBA" id="ARBA00023239"/>
    </source>
</evidence>
<dbReference type="GO" id="GO:0061928">
    <property type="term" value="F:glutathione specific gamma-glutamylcyclotransferase activity"/>
    <property type="evidence" value="ECO:0007669"/>
    <property type="project" value="InterPro"/>
</dbReference>
<dbReference type="GO" id="GO:0006751">
    <property type="term" value="P:glutathione catabolic process"/>
    <property type="evidence" value="ECO:0007669"/>
    <property type="project" value="InterPro"/>
</dbReference>
<comment type="caution">
    <text evidence="2">The sequence shown here is derived from an EMBL/GenBank/DDBJ whole genome shotgun (WGS) entry which is preliminary data.</text>
</comment>
<organism evidence="2 3">
    <name type="scientific">Olea europaea subsp. europaea</name>
    <dbReference type="NCBI Taxonomy" id="158383"/>
    <lineage>
        <taxon>Eukaryota</taxon>
        <taxon>Viridiplantae</taxon>
        <taxon>Streptophyta</taxon>
        <taxon>Embryophyta</taxon>
        <taxon>Tracheophyta</taxon>
        <taxon>Spermatophyta</taxon>
        <taxon>Magnoliopsida</taxon>
        <taxon>eudicotyledons</taxon>
        <taxon>Gunneridae</taxon>
        <taxon>Pentapetalae</taxon>
        <taxon>asterids</taxon>
        <taxon>lamiids</taxon>
        <taxon>Lamiales</taxon>
        <taxon>Oleaceae</taxon>
        <taxon>Oleeae</taxon>
        <taxon>Olea</taxon>
    </lineage>
</organism>